<evidence type="ECO:0000256" key="1">
    <source>
        <dbReference type="SAM" id="MobiDB-lite"/>
    </source>
</evidence>
<feature type="transmembrane region" description="Helical" evidence="2">
    <location>
        <begin position="79"/>
        <end position="97"/>
    </location>
</feature>
<keyword evidence="2" id="KW-0812">Transmembrane</keyword>
<reference evidence="4 5" key="1">
    <citation type="submission" date="2021-01" db="EMBL/GenBank/DDBJ databases">
        <title>Genomics of switchgrass bacterial isolates.</title>
        <authorList>
            <person name="Shade A."/>
        </authorList>
    </citation>
    <scope>NUCLEOTIDE SEQUENCE [LARGE SCALE GENOMIC DNA]</scope>
    <source>
        <strain evidence="4 5">PvP111</strain>
    </source>
</reference>
<comment type="caution">
    <text evidence="4">The sequence shown here is derived from an EMBL/GenBank/DDBJ whole genome shotgun (WGS) entry which is preliminary data.</text>
</comment>
<dbReference type="InterPro" id="IPR008613">
    <property type="entry name" value="Excalibur_Ca-bd_domain"/>
</dbReference>
<feature type="transmembrane region" description="Helical" evidence="2">
    <location>
        <begin position="49"/>
        <end position="67"/>
    </location>
</feature>
<dbReference type="EMBL" id="JAFBBK010000001">
    <property type="protein sequence ID" value="MBM7415827.1"/>
    <property type="molecule type" value="Genomic_DNA"/>
</dbReference>
<evidence type="ECO:0000313" key="4">
    <source>
        <dbReference type="EMBL" id="MBM7415827.1"/>
    </source>
</evidence>
<feature type="domain" description="Excalibur calcium-binding" evidence="3">
    <location>
        <begin position="202"/>
        <end position="238"/>
    </location>
</feature>
<keyword evidence="5" id="KW-1185">Reference proteome</keyword>
<evidence type="ECO:0000313" key="5">
    <source>
        <dbReference type="Proteomes" id="UP000703038"/>
    </source>
</evidence>
<dbReference type="RefSeq" id="WP_307806268.1">
    <property type="nucleotide sequence ID" value="NZ_JAFBBK010000001.1"/>
</dbReference>
<feature type="compositionally biased region" description="Low complexity" evidence="1">
    <location>
        <begin position="110"/>
        <end position="170"/>
    </location>
</feature>
<name>A0ABS2KV98_9NOCA</name>
<dbReference type="Proteomes" id="UP000703038">
    <property type="component" value="Unassembled WGS sequence"/>
</dbReference>
<feature type="region of interest" description="Disordered" evidence="1">
    <location>
        <begin position="98"/>
        <end position="170"/>
    </location>
</feature>
<keyword evidence="2" id="KW-1133">Transmembrane helix</keyword>
<protein>
    <recommendedName>
        <fullName evidence="3">Excalibur calcium-binding domain-containing protein</fullName>
    </recommendedName>
</protein>
<proteinExistence type="predicted"/>
<gene>
    <name evidence="4" type="ORF">JOE42_002560</name>
</gene>
<keyword evidence="2" id="KW-0472">Membrane</keyword>
<evidence type="ECO:0000256" key="2">
    <source>
        <dbReference type="SAM" id="Phobius"/>
    </source>
</evidence>
<feature type="transmembrane region" description="Helical" evidence="2">
    <location>
        <begin position="24"/>
        <end position="43"/>
    </location>
</feature>
<evidence type="ECO:0000259" key="3">
    <source>
        <dbReference type="SMART" id="SM00894"/>
    </source>
</evidence>
<organism evidence="4 5">
    <name type="scientific">Rhodococcoides corynebacterioides</name>
    <dbReference type="NCBI Taxonomy" id="53972"/>
    <lineage>
        <taxon>Bacteria</taxon>
        <taxon>Bacillati</taxon>
        <taxon>Actinomycetota</taxon>
        <taxon>Actinomycetes</taxon>
        <taxon>Mycobacteriales</taxon>
        <taxon>Nocardiaceae</taxon>
        <taxon>Rhodococcoides</taxon>
    </lineage>
</organism>
<dbReference type="SMART" id="SM00894">
    <property type="entry name" value="Excalibur"/>
    <property type="match status" value="1"/>
</dbReference>
<dbReference type="Pfam" id="PF05901">
    <property type="entry name" value="Excalibur"/>
    <property type="match status" value="1"/>
</dbReference>
<sequence length="240" mass="25174">MSSDFPYPLPVDPPTPASNPKRPLYGRFFAVVAIGFGIIFLLGGFIDGVALEFIALGAVCIFAGILYLKVKDQKRRKFWIAPALAILPALIAAGLSAPPPNQTETDSERVVTVTVSSTPRTSPTTTSAAPTPTPTTTVAPTTTAKPTTTAPPTATVPPTRFVPPLTTTTPVPIYTPPPVAETEPEYVPPAPVDIPEAPSAAYYANCTAVRTAGAAPIYAGQPGYRLELDRNRDGVACEES</sequence>
<accession>A0ABS2KV98</accession>